<evidence type="ECO:0000259" key="6">
    <source>
        <dbReference type="Pfam" id="PF01699"/>
    </source>
</evidence>
<feature type="domain" description="Sodium/calcium exchanger membrane region" evidence="6">
    <location>
        <begin position="182"/>
        <end position="329"/>
    </location>
</feature>
<proteinExistence type="predicted"/>
<dbReference type="Pfam" id="PF01699">
    <property type="entry name" value="Na_Ca_ex"/>
    <property type="match status" value="2"/>
</dbReference>
<accession>A0A2S5GCE8</accession>
<feature type="transmembrane region" description="Helical" evidence="5">
    <location>
        <begin position="283"/>
        <end position="300"/>
    </location>
</feature>
<dbReference type="EMBL" id="PREZ01000003">
    <property type="protein sequence ID" value="PPA70676.1"/>
    <property type="molecule type" value="Genomic_DNA"/>
</dbReference>
<evidence type="ECO:0000256" key="2">
    <source>
        <dbReference type="ARBA" id="ARBA00022692"/>
    </source>
</evidence>
<dbReference type="GO" id="GO:0005886">
    <property type="term" value="C:plasma membrane"/>
    <property type="evidence" value="ECO:0007669"/>
    <property type="project" value="TreeGrafter"/>
</dbReference>
<feature type="domain" description="Sodium/calcium exchanger membrane region" evidence="6">
    <location>
        <begin position="3"/>
        <end position="142"/>
    </location>
</feature>
<organism evidence="7 8">
    <name type="scientific">Jeotgalibacillus proteolyticus</name>
    <dbReference type="NCBI Taxonomy" id="2082395"/>
    <lineage>
        <taxon>Bacteria</taxon>
        <taxon>Bacillati</taxon>
        <taxon>Bacillota</taxon>
        <taxon>Bacilli</taxon>
        <taxon>Bacillales</taxon>
        <taxon>Caryophanaceae</taxon>
        <taxon>Jeotgalibacillus</taxon>
    </lineage>
</organism>
<keyword evidence="2 5" id="KW-0812">Transmembrane</keyword>
<keyword evidence="3 5" id="KW-1133">Transmembrane helix</keyword>
<gene>
    <name evidence="7" type="ORF">C4B60_07705</name>
</gene>
<dbReference type="OrthoDB" id="9794225at2"/>
<evidence type="ECO:0000256" key="5">
    <source>
        <dbReference type="SAM" id="Phobius"/>
    </source>
</evidence>
<dbReference type="InterPro" id="IPR004837">
    <property type="entry name" value="NaCa_Exmemb"/>
</dbReference>
<evidence type="ECO:0000256" key="4">
    <source>
        <dbReference type="ARBA" id="ARBA00023136"/>
    </source>
</evidence>
<feature type="transmembrane region" description="Helical" evidence="5">
    <location>
        <begin position="66"/>
        <end position="89"/>
    </location>
</feature>
<keyword evidence="8" id="KW-1185">Reference proteome</keyword>
<dbReference type="PANTHER" id="PTHR10846">
    <property type="entry name" value="SODIUM/POTASSIUM/CALCIUM EXCHANGER"/>
    <property type="match status" value="1"/>
</dbReference>
<reference evidence="7 8" key="1">
    <citation type="submission" date="2018-02" db="EMBL/GenBank/DDBJ databases">
        <title>Jeotgalibacillus proteolyticum sp. nov. a protease producing bacterium isolated from ocean sediments of Laizhou Bay.</title>
        <authorList>
            <person name="Li Y."/>
        </authorList>
    </citation>
    <scope>NUCLEOTIDE SEQUENCE [LARGE SCALE GENOMIC DNA]</scope>
    <source>
        <strain evidence="7 8">22-7</strain>
    </source>
</reference>
<evidence type="ECO:0000313" key="8">
    <source>
        <dbReference type="Proteomes" id="UP000239047"/>
    </source>
</evidence>
<protein>
    <submittedName>
        <fullName evidence="7">Cation transporter</fullName>
    </submittedName>
</protein>
<comment type="caution">
    <text evidence="7">The sequence shown here is derived from an EMBL/GenBank/DDBJ whole genome shotgun (WGS) entry which is preliminary data.</text>
</comment>
<dbReference type="GO" id="GO:0006874">
    <property type="term" value="P:intracellular calcium ion homeostasis"/>
    <property type="evidence" value="ECO:0007669"/>
    <property type="project" value="TreeGrafter"/>
</dbReference>
<sequence length="331" mass="35063">MVYLIFGLAAAVTVLAAIELSNHADVLSERTSLGGLLIGTLLLGGATSLPEVTTSLSAVFLSNPDIAVGNMLGSNLFNLFIIASFDLLLRKYRIYRLANGGHLYTAGLGLALSAMMVMALERQTEYTFYGVGLDSFLIAFVYGTGMLAISKISRAENTLPAFEEEETERPAAGELPGIKRTIIGFVIAAAAIMGAGSLLSITGDRIAEITGVGSTFIGSFLMAATTSLPEAVAVLIALKLRNVNLAIGSILGSNIFNMLILVVSDIAYREGPILADVSRSHEVTAVMVSLMAVLLMYSIARKNSPGRTMYSIPSLLIVIGYFITTYLLFNG</sequence>
<feature type="transmembrane region" description="Helical" evidence="5">
    <location>
        <begin position="126"/>
        <end position="149"/>
    </location>
</feature>
<dbReference type="RefSeq" id="WP_104057426.1">
    <property type="nucleotide sequence ID" value="NZ_PREZ01000003.1"/>
</dbReference>
<feature type="transmembrane region" description="Helical" evidence="5">
    <location>
        <begin position="245"/>
        <end position="263"/>
    </location>
</feature>
<dbReference type="AlphaFoldDB" id="A0A2S5GCE8"/>
<dbReference type="Gene3D" id="1.20.1420.30">
    <property type="entry name" value="NCX, central ion-binding region"/>
    <property type="match status" value="1"/>
</dbReference>
<dbReference type="InterPro" id="IPR044880">
    <property type="entry name" value="NCX_ion-bd_dom_sf"/>
</dbReference>
<feature type="transmembrane region" description="Helical" evidence="5">
    <location>
        <begin position="312"/>
        <end position="329"/>
    </location>
</feature>
<feature type="transmembrane region" description="Helical" evidence="5">
    <location>
        <begin position="101"/>
        <end position="120"/>
    </location>
</feature>
<evidence type="ECO:0000256" key="3">
    <source>
        <dbReference type="ARBA" id="ARBA00022989"/>
    </source>
</evidence>
<comment type="subcellular location">
    <subcellularLocation>
        <location evidence="1">Membrane</location>
        <topology evidence="1">Multi-pass membrane protein</topology>
    </subcellularLocation>
</comment>
<dbReference type="InterPro" id="IPR004481">
    <property type="entry name" value="K/Na/Ca-exchanger"/>
</dbReference>
<evidence type="ECO:0000256" key="1">
    <source>
        <dbReference type="ARBA" id="ARBA00004141"/>
    </source>
</evidence>
<dbReference type="GO" id="GO:0008273">
    <property type="term" value="F:calcium, potassium:sodium antiporter activity"/>
    <property type="evidence" value="ECO:0007669"/>
    <property type="project" value="TreeGrafter"/>
</dbReference>
<feature type="transmembrane region" description="Helical" evidence="5">
    <location>
        <begin position="182"/>
        <end position="203"/>
    </location>
</feature>
<evidence type="ECO:0000313" key="7">
    <source>
        <dbReference type="EMBL" id="PPA70676.1"/>
    </source>
</evidence>
<dbReference type="PANTHER" id="PTHR10846:SF8">
    <property type="entry name" value="INNER MEMBRANE PROTEIN YRBG"/>
    <property type="match status" value="1"/>
</dbReference>
<keyword evidence="4 5" id="KW-0472">Membrane</keyword>
<feature type="transmembrane region" description="Helical" evidence="5">
    <location>
        <begin position="215"/>
        <end position="238"/>
    </location>
</feature>
<dbReference type="Proteomes" id="UP000239047">
    <property type="component" value="Unassembled WGS sequence"/>
</dbReference>
<dbReference type="GO" id="GO:0005262">
    <property type="term" value="F:calcium channel activity"/>
    <property type="evidence" value="ECO:0007669"/>
    <property type="project" value="TreeGrafter"/>
</dbReference>
<name>A0A2S5GCE8_9BACL</name>